<sequence length="67" mass="7672">MSIANAEEGKFEAKVLFGFWWGDDEQTFSITPKIVKHVINYAQSQGWNPREIGKNFVIESAEKVLKI</sequence>
<dbReference type="EMBL" id="JAMPKK010000002">
    <property type="protein sequence ID" value="MEP0863212.1"/>
    <property type="molecule type" value="Genomic_DNA"/>
</dbReference>
<dbReference type="Proteomes" id="UP001442494">
    <property type="component" value="Unassembled WGS sequence"/>
</dbReference>
<protein>
    <submittedName>
        <fullName evidence="1">Uncharacterized protein</fullName>
    </submittedName>
</protein>
<proteinExistence type="predicted"/>
<evidence type="ECO:0000313" key="2">
    <source>
        <dbReference type="Proteomes" id="UP001442494"/>
    </source>
</evidence>
<organism evidence="1 2">
    <name type="scientific">Funiculus sociatus GB2-A5</name>
    <dbReference type="NCBI Taxonomy" id="2933946"/>
    <lineage>
        <taxon>Bacteria</taxon>
        <taxon>Bacillati</taxon>
        <taxon>Cyanobacteriota</taxon>
        <taxon>Cyanophyceae</taxon>
        <taxon>Coleofasciculales</taxon>
        <taxon>Coleofasciculaceae</taxon>
        <taxon>Funiculus</taxon>
    </lineage>
</organism>
<evidence type="ECO:0000313" key="1">
    <source>
        <dbReference type="EMBL" id="MEP0863212.1"/>
    </source>
</evidence>
<gene>
    <name evidence="1" type="ORF">NDI37_01870</name>
</gene>
<keyword evidence="2" id="KW-1185">Reference proteome</keyword>
<name>A0ABV0JKK0_9CYAN</name>
<reference evidence="1 2" key="1">
    <citation type="submission" date="2022-04" db="EMBL/GenBank/DDBJ databases">
        <title>Positive selection, recombination, and allopatry shape intraspecific diversity of widespread and dominant cyanobacteria.</title>
        <authorList>
            <person name="Wei J."/>
            <person name="Shu W."/>
            <person name="Hu C."/>
        </authorList>
    </citation>
    <scope>NUCLEOTIDE SEQUENCE [LARGE SCALE GENOMIC DNA]</scope>
    <source>
        <strain evidence="1 2">GB2-A5</strain>
    </source>
</reference>
<accession>A0ABV0JKK0</accession>
<comment type="caution">
    <text evidence="1">The sequence shown here is derived from an EMBL/GenBank/DDBJ whole genome shotgun (WGS) entry which is preliminary data.</text>
</comment>
<dbReference type="RefSeq" id="WP_190427921.1">
    <property type="nucleotide sequence ID" value="NZ_JAMPKK010000002.1"/>
</dbReference>